<proteinExistence type="predicted"/>
<protein>
    <submittedName>
        <fullName evidence="1">Uncharacterized protein</fullName>
    </submittedName>
</protein>
<organism evidence="1 2">
    <name type="scientific">Abeliophyllum distichum</name>
    <dbReference type="NCBI Taxonomy" id="126358"/>
    <lineage>
        <taxon>Eukaryota</taxon>
        <taxon>Viridiplantae</taxon>
        <taxon>Streptophyta</taxon>
        <taxon>Embryophyta</taxon>
        <taxon>Tracheophyta</taxon>
        <taxon>Spermatophyta</taxon>
        <taxon>Magnoliopsida</taxon>
        <taxon>eudicotyledons</taxon>
        <taxon>Gunneridae</taxon>
        <taxon>Pentapetalae</taxon>
        <taxon>asterids</taxon>
        <taxon>lamiids</taxon>
        <taxon>Lamiales</taxon>
        <taxon>Oleaceae</taxon>
        <taxon>Forsythieae</taxon>
        <taxon>Abeliophyllum</taxon>
    </lineage>
</organism>
<sequence>MFPCLISGICLEARVPLLPFEEVETPNALLNYKTIDNSEAMIRARENRVSRAPVVQPDEKAHDSTHLALQTALTTETNLSIQFTQIQVVLTEISILVNTMQATLLEVQHTQHNMQQELQRVSMQVRGLQYKDFSIRSEQHTITSE</sequence>
<evidence type="ECO:0000313" key="2">
    <source>
        <dbReference type="Proteomes" id="UP001604336"/>
    </source>
</evidence>
<name>A0ABD1RHX1_9LAMI</name>
<evidence type="ECO:0000313" key="1">
    <source>
        <dbReference type="EMBL" id="KAL2486744.1"/>
    </source>
</evidence>
<dbReference type="EMBL" id="JBFOLK010000009">
    <property type="protein sequence ID" value="KAL2486744.1"/>
    <property type="molecule type" value="Genomic_DNA"/>
</dbReference>
<gene>
    <name evidence="1" type="ORF">Adt_31500</name>
</gene>
<accession>A0ABD1RHX1</accession>
<comment type="caution">
    <text evidence="1">The sequence shown here is derived from an EMBL/GenBank/DDBJ whole genome shotgun (WGS) entry which is preliminary data.</text>
</comment>
<reference evidence="2" key="1">
    <citation type="submission" date="2024-07" db="EMBL/GenBank/DDBJ databases">
        <title>Two chromosome-level genome assemblies of Korean endemic species Abeliophyllum distichum and Forsythia ovata (Oleaceae).</title>
        <authorList>
            <person name="Jang H."/>
        </authorList>
    </citation>
    <scope>NUCLEOTIDE SEQUENCE [LARGE SCALE GENOMIC DNA]</scope>
</reference>
<keyword evidence="2" id="KW-1185">Reference proteome</keyword>
<dbReference type="AlphaFoldDB" id="A0ABD1RHX1"/>
<dbReference type="Proteomes" id="UP001604336">
    <property type="component" value="Unassembled WGS sequence"/>
</dbReference>